<evidence type="ECO:0000313" key="2">
    <source>
        <dbReference type="EMBL" id="OUM88329.1"/>
    </source>
</evidence>
<dbReference type="AlphaFoldDB" id="A0A1Y3PVF5"/>
<sequence>MEKDSKVLEGFTMDEKDVQAKKRIKTKDDGSAGIPEDPLKNWTVDTDPAVMSDDRWVDEHNDLGHTSVENKEMEEGILPGARFMHPMHDVSYRKD</sequence>
<proteinExistence type="predicted"/>
<dbReference type="Proteomes" id="UP000196475">
    <property type="component" value="Unassembled WGS sequence"/>
</dbReference>
<comment type="caution">
    <text evidence="2">The sequence shown here is derived from an EMBL/GenBank/DDBJ whole genome shotgun (WGS) entry which is preliminary data.</text>
</comment>
<protein>
    <recommendedName>
        <fullName evidence="4">DUF3905 domain-containing protein</fullName>
    </recommendedName>
</protein>
<accession>A0A1Y3PVF5</accession>
<evidence type="ECO:0000256" key="1">
    <source>
        <dbReference type="SAM" id="MobiDB-lite"/>
    </source>
</evidence>
<name>A0A1Y3PVF5_9BACI</name>
<dbReference type="EMBL" id="LZRT01000062">
    <property type="protein sequence ID" value="OUM88329.1"/>
    <property type="molecule type" value="Genomic_DNA"/>
</dbReference>
<organism evidence="2 3">
    <name type="scientific">Bacillus thermozeamaize</name>
    <dbReference type="NCBI Taxonomy" id="230954"/>
    <lineage>
        <taxon>Bacteria</taxon>
        <taxon>Bacillati</taxon>
        <taxon>Bacillota</taxon>
        <taxon>Bacilli</taxon>
        <taxon>Bacillales</taxon>
        <taxon>Bacillaceae</taxon>
        <taxon>Bacillus</taxon>
    </lineage>
</organism>
<dbReference type="Pfam" id="PF13045">
    <property type="entry name" value="DUF3905"/>
    <property type="match status" value="1"/>
</dbReference>
<dbReference type="InterPro" id="IPR024999">
    <property type="entry name" value="DUF3905"/>
</dbReference>
<evidence type="ECO:0000313" key="3">
    <source>
        <dbReference type="Proteomes" id="UP000196475"/>
    </source>
</evidence>
<gene>
    <name evidence="2" type="ORF">BAA01_08120</name>
</gene>
<feature type="compositionally biased region" description="Basic and acidic residues" evidence="1">
    <location>
        <begin position="1"/>
        <end position="30"/>
    </location>
</feature>
<feature type="region of interest" description="Disordered" evidence="1">
    <location>
        <begin position="1"/>
        <end position="46"/>
    </location>
</feature>
<evidence type="ECO:0008006" key="4">
    <source>
        <dbReference type="Google" id="ProtNLM"/>
    </source>
</evidence>
<reference evidence="3" key="1">
    <citation type="submission" date="2016-06" db="EMBL/GenBank/DDBJ databases">
        <authorList>
            <person name="Nascimento L."/>
            <person name="Pereira R.V."/>
            <person name="Martins L.F."/>
            <person name="Quaggio R.B."/>
            <person name="Silva A.M."/>
            <person name="Setubal J.C."/>
        </authorList>
    </citation>
    <scope>NUCLEOTIDE SEQUENCE [LARGE SCALE GENOMIC DNA]</scope>
</reference>